<evidence type="ECO:0000313" key="1">
    <source>
        <dbReference type="EMBL" id="EXX50659.1"/>
    </source>
</evidence>
<comment type="caution">
    <text evidence="1">The sequence shown here is derived from an EMBL/GenBank/DDBJ whole genome shotgun (WGS) entry which is preliminary data.</text>
</comment>
<keyword evidence="2" id="KW-1185">Reference proteome</keyword>
<name>A0A015J715_RHIIW</name>
<sequence length="495" mass="58961">MSKLNKDVLYLIFEGLQDDSKSLFSCLMVNRLWCQTVVPILWRNPWCYDINYYTKKYLFAIISSYLSDDVKESLTRQGIQLLTVSRQLLLFDYLSFCRSINVYTLNVITSIGSSLSYNKFILQQEFYGIFMKKFPELKYLDMRFIKHQIFYLPEAKLRFESLCELKCDTSIDSSYFHGLAWQCQYIQRLIIDNVDSENDYHGIVKLIKVQKNLKYFEWNDDYDTLYVPGPDQDSYKEILFAIDKKVDTINHLKLDFLFRCPTLYKVLPKFYKLKTLIVNIEPLSEEQLKMCVFRDLEIFRIGYYELKAASIIIENTGGHLKKIFLGSPYELDEYVRNFDDDSLIFIRKVYEKCLSIEYLSLIFPPSKEHFNEFEKLLKICQNLKSLLLAIHINDDVLPEEELLIENEEILKILIRSSPTNLKEIRFICDVEFSLETLEEFLEKWKGRPALSILTSNYIYREKNYKKLINKYKNNGVIKDFICDYFEKIVNMDFKI</sequence>
<accession>A0A015J715</accession>
<dbReference type="Proteomes" id="UP000022910">
    <property type="component" value="Unassembled WGS sequence"/>
</dbReference>
<dbReference type="AlphaFoldDB" id="A0A015J715"/>
<gene>
    <name evidence="1" type="ORF">RirG_268740</name>
</gene>
<dbReference type="HOGENOM" id="CLU_028913_8_1_1"/>
<organism evidence="1 2">
    <name type="scientific">Rhizophagus irregularis (strain DAOM 197198w)</name>
    <name type="common">Glomus intraradices</name>
    <dbReference type="NCBI Taxonomy" id="1432141"/>
    <lineage>
        <taxon>Eukaryota</taxon>
        <taxon>Fungi</taxon>
        <taxon>Fungi incertae sedis</taxon>
        <taxon>Mucoromycota</taxon>
        <taxon>Glomeromycotina</taxon>
        <taxon>Glomeromycetes</taxon>
        <taxon>Glomerales</taxon>
        <taxon>Glomeraceae</taxon>
        <taxon>Rhizophagus</taxon>
    </lineage>
</organism>
<evidence type="ECO:0008006" key="3">
    <source>
        <dbReference type="Google" id="ProtNLM"/>
    </source>
</evidence>
<dbReference type="EMBL" id="JEMT01029850">
    <property type="protein sequence ID" value="EXX50659.1"/>
    <property type="molecule type" value="Genomic_DNA"/>
</dbReference>
<dbReference type="OrthoDB" id="10316439at2759"/>
<reference evidence="1 2" key="1">
    <citation type="submission" date="2014-02" db="EMBL/GenBank/DDBJ databases">
        <title>Single nucleus genome sequencing reveals high similarity among nuclei of an endomycorrhizal fungus.</title>
        <authorList>
            <person name="Lin K."/>
            <person name="Geurts R."/>
            <person name="Zhang Z."/>
            <person name="Limpens E."/>
            <person name="Saunders D.G."/>
            <person name="Mu D."/>
            <person name="Pang E."/>
            <person name="Cao H."/>
            <person name="Cha H."/>
            <person name="Lin T."/>
            <person name="Zhou Q."/>
            <person name="Shang Y."/>
            <person name="Li Y."/>
            <person name="Ivanov S."/>
            <person name="Sharma T."/>
            <person name="Velzen R.V."/>
            <person name="Ruijter N.D."/>
            <person name="Aanen D.K."/>
            <person name="Win J."/>
            <person name="Kamoun S."/>
            <person name="Bisseling T."/>
            <person name="Huang S."/>
        </authorList>
    </citation>
    <scope>NUCLEOTIDE SEQUENCE [LARGE SCALE GENOMIC DNA]</scope>
    <source>
        <strain evidence="2">DAOM197198w</strain>
    </source>
</reference>
<protein>
    <recommendedName>
        <fullName evidence="3">F-box domain-containing protein</fullName>
    </recommendedName>
</protein>
<evidence type="ECO:0000313" key="2">
    <source>
        <dbReference type="Proteomes" id="UP000022910"/>
    </source>
</evidence>
<proteinExistence type="predicted"/>